<dbReference type="EMBL" id="ABIB01000002">
    <property type="protein sequence ID" value="EDP97616.1"/>
    <property type="molecule type" value="Genomic_DNA"/>
</dbReference>
<proteinExistence type="predicted"/>
<feature type="transmembrane region" description="Helical" evidence="1">
    <location>
        <begin position="394"/>
        <end position="416"/>
    </location>
</feature>
<dbReference type="AlphaFoldDB" id="A9DM25"/>
<feature type="transmembrane region" description="Helical" evidence="1">
    <location>
        <begin position="371"/>
        <end position="388"/>
    </location>
</feature>
<dbReference type="Pfam" id="PF09925">
    <property type="entry name" value="DUF2157"/>
    <property type="match status" value="1"/>
</dbReference>
<dbReference type="STRING" id="391587.KAOT1_20677"/>
<keyword evidence="1" id="KW-0472">Membrane</keyword>
<feature type="transmembrane region" description="Helical" evidence="1">
    <location>
        <begin position="105"/>
        <end position="123"/>
    </location>
</feature>
<feature type="transmembrane region" description="Helical" evidence="1">
    <location>
        <begin position="228"/>
        <end position="249"/>
    </location>
</feature>
<dbReference type="eggNOG" id="COG4872">
    <property type="taxonomic scope" value="Bacteria"/>
</dbReference>
<evidence type="ECO:0000259" key="2">
    <source>
        <dbReference type="Pfam" id="PF09925"/>
    </source>
</evidence>
<evidence type="ECO:0000313" key="3">
    <source>
        <dbReference type="EMBL" id="EDP97616.1"/>
    </source>
</evidence>
<sequence>MSSKITRALPELVENGIITDEIAQNIKAYYATSEEAGSNKLFTIFGILGATLVGLGIILIMAHNWDNFSKVTKLVCAFLPMILGQVVLGYSIFKDKSMAWKEAATAFLFFAVGACIALVSQVYHVSGDVESFLLAWIVLCVPLLYVTKSKTAVILHLIFITYFAIEAGYGRSTTIPHLYFVLLALSLPRYYQMIQSKVPSAVTNILHWLFPLSVIIALPICIDHSEGVGFLMYVLLFCVFYGIGQLPYFKDKSLIQNGYRFLGSLGTIILLLILSFKYIWKHEFDDVQFYSLEFLSCVILFIIASILLYFNSKHQNFKMMNLFNFVFIVFGIIFMIGLFNAITATILVNILLFILGITAIKLGADTFHFGILNYGMLIIAALITCRFFDTNISYVMRGLLFVLIGAGFFATNYIMFKKQKRKAQKK</sequence>
<dbReference type="HOGENOM" id="CLU_050998_0_0_10"/>
<feature type="transmembrane region" description="Helical" evidence="1">
    <location>
        <begin position="41"/>
        <end position="65"/>
    </location>
</feature>
<protein>
    <recommendedName>
        <fullName evidence="2">DUF2157 domain-containing protein</fullName>
    </recommendedName>
</protein>
<feature type="transmembrane region" description="Helical" evidence="1">
    <location>
        <begin position="153"/>
        <end position="169"/>
    </location>
</feature>
<keyword evidence="1" id="KW-1133">Transmembrane helix</keyword>
<dbReference type="InterPro" id="IPR018677">
    <property type="entry name" value="DUF2157"/>
</dbReference>
<dbReference type="RefSeq" id="WP_007096664.1">
    <property type="nucleotide sequence ID" value="NZ_CP142125.1"/>
</dbReference>
<accession>A9DM25</accession>
<keyword evidence="1" id="KW-0812">Transmembrane</keyword>
<feature type="transmembrane region" description="Helical" evidence="1">
    <location>
        <begin position="203"/>
        <end position="222"/>
    </location>
</feature>
<evidence type="ECO:0000313" key="4">
    <source>
        <dbReference type="Proteomes" id="UP000002945"/>
    </source>
</evidence>
<gene>
    <name evidence="3" type="ORF">KAOT1_20677</name>
</gene>
<organism evidence="3 4">
    <name type="scientific">Kordia algicida OT-1</name>
    <dbReference type="NCBI Taxonomy" id="391587"/>
    <lineage>
        <taxon>Bacteria</taxon>
        <taxon>Pseudomonadati</taxon>
        <taxon>Bacteroidota</taxon>
        <taxon>Flavobacteriia</taxon>
        <taxon>Flavobacteriales</taxon>
        <taxon>Flavobacteriaceae</taxon>
        <taxon>Kordia</taxon>
    </lineage>
</organism>
<dbReference type="OrthoDB" id="642680at2"/>
<reference evidence="3 4" key="1">
    <citation type="journal article" date="2011" name="J. Bacteriol.">
        <title>Genome sequence of the algicidal bacterium Kordia algicida OT-1.</title>
        <authorList>
            <person name="Lee H.S."/>
            <person name="Kang S.G."/>
            <person name="Kwon K.K."/>
            <person name="Lee J.H."/>
            <person name="Kim S.J."/>
        </authorList>
    </citation>
    <scope>NUCLEOTIDE SEQUENCE [LARGE SCALE GENOMIC DNA]</scope>
    <source>
        <strain evidence="3 4">OT-1</strain>
    </source>
</reference>
<feature type="transmembrane region" description="Helical" evidence="1">
    <location>
        <begin position="292"/>
        <end position="310"/>
    </location>
</feature>
<dbReference type="Proteomes" id="UP000002945">
    <property type="component" value="Unassembled WGS sequence"/>
</dbReference>
<keyword evidence="4" id="KW-1185">Reference proteome</keyword>
<feature type="transmembrane region" description="Helical" evidence="1">
    <location>
        <begin position="322"/>
        <end position="340"/>
    </location>
</feature>
<feature type="transmembrane region" description="Helical" evidence="1">
    <location>
        <begin position="261"/>
        <end position="280"/>
    </location>
</feature>
<feature type="transmembrane region" description="Helical" evidence="1">
    <location>
        <begin position="71"/>
        <end position="93"/>
    </location>
</feature>
<evidence type="ECO:0000256" key="1">
    <source>
        <dbReference type="SAM" id="Phobius"/>
    </source>
</evidence>
<comment type="caution">
    <text evidence="3">The sequence shown here is derived from an EMBL/GenBank/DDBJ whole genome shotgun (WGS) entry which is preliminary data.</text>
</comment>
<name>A9DM25_9FLAO</name>
<feature type="domain" description="DUF2157" evidence="2">
    <location>
        <begin position="11"/>
        <end position="151"/>
    </location>
</feature>
<feature type="transmembrane region" description="Helical" evidence="1">
    <location>
        <begin position="129"/>
        <end position="146"/>
    </location>
</feature>